<sequence length="252" mass="28187">MTAAYFLSKTPRAPPRRAAFPSPIRRVLLAGLLIAGTAAAEPPIRLNTHQQVPLSFSKEDGAPDGLAVQIVQCALKQLQRPYSISFLPWPRAQWQVQHQQADAFFTATPSAERDSYAVLSAPILPYERRWYLLKNNPQTPTSSDFKRQGRTAAFNGSNMDDWLREHGYQLTSTPPNSEQLVKMLLNRRVDAILGNAYVVDALIAKMGVQEQLRSELAQSLPFGVYFGKAFLARESPQFLTQFNRAVQGCRAK</sequence>
<dbReference type="PANTHER" id="PTHR38834:SF3">
    <property type="entry name" value="SOLUTE-BINDING PROTEIN FAMILY 3_N-TERMINAL DOMAIN-CONTAINING PROTEIN"/>
    <property type="match status" value="1"/>
</dbReference>
<feature type="domain" description="Solute-binding protein family 3/N-terminal" evidence="1">
    <location>
        <begin position="49"/>
        <end position="250"/>
    </location>
</feature>
<gene>
    <name evidence="2" type="ORF">B0T45_17670</name>
</gene>
<dbReference type="Pfam" id="PF00497">
    <property type="entry name" value="SBP_bac_3"/>
    <property type="match status" value="1"/>
</dbReference>
<evidence type="ECO:0000313" key="2">
    <source>
        <dbReference type="EMBL" id="OQS35242.1"/>
    </source>
</evidence>
<reference evidence="2 3" key="1">
    <citation type="submission" date="2017-02" db="EMBL/GenBank/DDBJ databases">
        <title>Chromobacterium haemolyticum H5244.</title>
        <authorList>
            <person name="Gulvik C.A."/>
        </authorList>
    </citation>
    <scope>NUCLEOTIDE SEQUENCE [LARGE SCALE GENOMIC DNA]</scope>
    <source>
        <strain evidence="2 3">H5244</strain>
    </source>
</reference>
<protein>
    <recommendedName>
        <fullName evidence="1">Solute-binding protein family 3/N-terminal domain-containing protein</fullName>
    </recommendedName>
</protein>
<proteinExistence type="predicted"/>
<dbReference type="AlphaFoldDB" id="A0A1W0CKX1"/>
<dbReference type="EMBL" id="MUKV01000028">
    <property type="protein sequence ID" value="OQS35242.1"/>
    <property type="molecule type" value="Genomic_DNA"/>
</dbReference>
<accession>A0A1W0CKX1</accession>
<dbReference type="Gene3D" id="3.40.190.10">
    <property type="entry name" value="Periplasmic binding protein-like II"/>
    <property type="match status" value="2"/>
</dbReference>
<dbReference type="InterPro" id="IPR001638">
    <property type="entry name" value="Solute-binding_3/MltF_N"/>
</dbReference>
<comment type="caution">
    <text evidence="2">The sequence shown here is derived from an EMBL/GenBank/DDBJ whole genome shotgun (WGS) entry which is preliminary data.</text>
</comment>
<dbReference type="Proteomes" id="UP000192721">
    <property type="component" value="Unassembled WGS sequence"/>
</dbReference>
<dbReference type="RefSeq" id="WP_081556375.1">
    <property type="nucleotide sequence ID" value="NZ_MUKV01000028.1"/>
</dbReference>
<organism evidence="2 3">
    <name type="scientific">Chromobacterium haemolyticum</name>
    <dbReference type="NCBI Taxonomy" id="394935"/>
    <lineage>
        <taxon>Bacteria</taxon>
        <taxon>Pseudomonadati</taxon>
        <taxon>Pseudomonadota</taxon>
        <taxon>Betaproteobacteria</taxon>
        <taxon>Neisseriales</taxon>
        <taxon>Chromobacteriaceae</taxon>
        <taxon>Chromobacterium</taxon>
    </lineage>
</organism>
<dbReference type="PANTHER" id="PTHR38834">
    <property type="entry name" value="PERIPLASMIC SUBSTRATE BINDING PROTEIN FAMILY 3"/>
    <property type="match status" value="1"/>
</dbReference>
<dbReference type="SUPFAM" id="SSF53850">
    <property type="entry name" value="Periplasmic binding protein-like II"/>
    <property type="match status" value="1"/>
</dbReference>
<evidence type="ECO:0000259" key="1">
    <source>
        <dbReference type="Pfam" id="PF00497"/>
    </source>
</evidence>
<name>A0A1W0CKX1_9NEIS</name>
<evidence type="ECO:0000313" key="3">
    <source>
        <dbReference type="Proteomes" id="UP000192721"/>
    </source>
</evidence>